<dbReference type="AlphaFoldDB" id="A0A8D8ZDM5"/>
<proteinExistence type="predicted"/>
<reference evidence="1" key="1">
    <citation type="submission" date="2021-05" db="EMBL/GenBank/DDBJ databases">
        <authorList>
            <person name="Alioto T."/>
            <person name="Alioto T."/>
            <person name="Gomez Garrido J."/>
        </authorList>
    </citation>
    <scope>NUCLEOTIDE SEQUENCE</scope>
</reference>
<evidence type="ECO:0000313" key="1">
    <source>
        <dbReference type="EMBL" id="CAG6745442.1"/>
    </source>
</evidence>
<accession>A0A8D8ZDM5</accession>
<organism evidence="1">
    <name type="scientific">Cacopsylla melanoneura</name>
    <dbReference type="NCBI Taxonomy" id="428564"/>
    <lineage>
        <taxon>Eukaryota</taxon>
        <taxon>Metazoa</taxon>
        <taxon>Ecdysozoa</taxon>
        <taxon>Arthropoda</taxon>
        <taxon>Hexapoda</taxon>
        <taxon>Insecta</taxon>
        <taxon>Pterygota</taxon>
        <taxon>Neoptera</taxon>
        <taxon>Paraneoptera</taxon>
        <taxon>Hemiptera</taxon>
        <taxon>Sternorrhyncha</taxon>
        <taxon>Psylloidea</taxon>
        <taxon>Psyllidae</taxon>
        <taxon>Psyllinae</taxon>
        <taxon>Cacopsylla</taxon>
    </lineage>
</organism>
<name>A0A8D8ZDM5_9HEMI</name>
<dbReference type="EMBL" id="HBUF01495529">
    <property type="protein sequence ID" value="CAG6745442.1"/>
    <property type="molecule type" value="Transcribed_RNA"/>
</dbReference>
<protein>
    <submittedName>
        <fullName evidence="1">Uncharacterized protein</fullName>
    </submittedName>
</protein>
<sequence length="103" mass="11942">MSSFMCRIFESRYPLFSTVVETASRLRTFNFPAPTFEDSAAFEFQAKQMDLADNRSKCEFISCLQSYFIDENLGVIQPFVGAAKTERQLQESKTKREKKITIF</sequence>